<dbReference type="EMBL" id="BAAAYG010000007">
    <property type="protein sequence ID" value="GAA3285597.1"/>
    <property type="molecule type" value="Genomic_DNA"/>
</dbReference>
<dbReference type="NCBIfam" id="TIGR00044">
    <property type="entry name" value="YggS family pyridoxal phosphate-dependent enzyme"/>
    <property type="match status" value="1"/>
</dbReference>
<dbReference type="InterPro" id="IPR029066">
    <property type="entry name" value="PLP-binding_barrel"/>
</dbReference>
<keyword evidence="6" id="KW-1185">Reference proteome</keyword>
<dbReference type="PANTHER" id="PTHR10146">
    <property type="entry name" value="PROLINE SYNTHETASE CO-TRANSCRIBED BACTERIAL HOMOLOG PROTEIN"/>
    <property type="match status" value="1"/>
</dbReference>
<comment type="caution">
    <text evidence="5">The sequence shown here is derived from an EMBL/GenBank/DDBJ whole genome shotgun (WGS) entry which is preliminary data.</text>
</comment>
<dbReference type="PANTHER" id="PTHR10146:SF14">
    <property type="entry name" value="PYRIDOXAL PHOSPHATE HOMEOSTASIS PROTEIN"/>
    <property type="match status" value="1"/>
</dbReference>
<dbReference type="Proteomes" id="UP001501736">
    <property type="component" value="Unassembled WGS sequence"/>
</dbReference>
<dbReference type="RefSeq" id="WP_344720534.1">
    <property type="nucleotide sequence ID" value="NZ_BAAAYG010000007.1"/>
</dbReference>
<comment type="function">
    <text evidence="2">Pyridoxal 5'-phosphate (PLP)-binding protein, which is involved in PLP homeostasis.</text>
</comment>
<accession>A0ABP6RGF2</accession>
<dbReference type="InterPro" id="IPR011078">
    <property type="entry name" value="PyrdxlP_homeostasis"/>
</dbReference>
<dbReference type="InterPro" id="IPR001608">
    <property type="entry name" value="Ala_racemase_N"/>
</dbReference>
<dbReference type="PIRSF" id="PIRSF004848">
    <property type="entry name" value="YBL036c_PLPDEIII"/>
    <property type="match status" value="1"/>
</dbReference>
<protein>
    <recommendedName>
        <fullName evidence="2">Pyridoxal phosphate homeostasis protein</fullName>
        <shortName evidence="2">PLP homeostasis protein</shortName>
    </recommendedName>
</protein>
<evidence type="ECO:0000313" key="5">
    <source>
        <dbReference type="EMBL" id="GAA3285597.1"/>
    </source>
</evidence>
<gene>
    <name evidence="5" type="ORF">GCM10020260_18390</name>
</gene>
<comment type="similarity">
    <text evidence="2 3">Belongs to the pyridoxal phosphate-binding protein YggS/PROSC family.</text>
</comment>
<proteinExistence type="inferred from homology"/>
<evidence type="ECO:0000313" key="6">
    <source>
        <dbReference type="Proteomes" id="UP001501736"/>
    </source>
</evidence>
<name>A0ABP6RGF2_9MICC</name>
<dbReference type="Gene3D" id="3.20.20.10">
    <property type="entry name" value="Alanine racemase"/>
    <property type="match status" value="1"/>
</dbReference>
<evidence type="ECO:0000256" key="1">
    <source>
        <dbReference type="ARBA" id="ARBA00022898"/>
    </source>
</evidence>
<sequence>MDTTLFDDARLRRARDEDADPRTREIAAGLLAVRERIAAAAAACGRIDLPALIVVTKTFPAEDVVRLHNLGVREVGENKHQEAAAKAAAVEQELARRAGRDPQEAAADGSSMRWHFVGQLQSNKARSAAHYAAAVHSLDRGSLLTALARAAGDRRQPLDCLVQVDLRREIPADSRGGAAPEAVAGLADRLAASEGLRLGGLMAVAPLDEEPAAAFARLAEISRRLREDHPEARMISAGMSTDLEAAVAAGATHLRVGRDVLGKRGTGR</sequence>
<feature type="domain" description="Alanine racemase N-terminal" evidence="4">
    <location>
        <begin position="32"/>
        <end position="262"/>
    </location>
</feature>
<reference evidence="6" key="1">
    <citation type="journal article" date="2019" name="Int. J. Syst. Evol. Microbiol.">
        <title>The Global Catalogue of Microorganisms (GCM) 10K type strain sequencing project: providing services to taxonomists for standard genome sequencing and annotation.</title>
        <authorList>
            <consortium name="The Broad Institute Genomics Platform"/>
            <consortium name="The Broad Institute Genome Sequencing Center for Infectious Disease"/>
            <person name="Wu L."/>
            <person name="Ma J."/>
        </authorList>
    </citation>
    <scope>NUCLEOTIDE SEQUENCE [LARGE SCALE GENOMIC DNA]</scope>
    <source>
        <strain evidence="6">JCM 11483</strain>
    </source>
</reference>
<evidence type="ECO:0000256" key="3">
    <source>
        <dbReference type="RuleBase" id="RU004514"/>
    </source>
</evidence>
<dbReference type="SUPFAM" id="SSF51419">
    <property type="entry name" value="PLP-binding barrel"/>
    <property type="match status" value="1"/>
</dbReference>
<evidence type="ECO:0000256" key="2">
    <source>
        <dbReference type="HAMAP-Rule" id="MF_02087"/>
    </source>
</evidence>
<evidence type="ECO:0000259" key="4">
    <source>
        <dbReference type="Pfam" id="PF01168"/>
    </source>
</evidence>
<dbReference type="Pfam" id="PF01168">
    <property type="entry name" value="Ala_racemase_N"/>
    <property type="match status" value="1"/>
</dbReference>
<feature type="modified residue" description="N6-(pyridoxal phosphate)lysine" evidence="2">
    <location>
        <position position="57"/>
    </location>
</feature>
<organism evidence="5 6">
    <name type="scientific">Nesterenkonia halobia</name>
    <dbReference type="NCBI Taxonomy" id="37922"/>
    <lineage>
        <taxon>Bacteria</taxon>
        <taxon>Bacillati</taxon>
        <taxon>Actinomycetota</taxon>
        <taxon>Actinomycetes</taxon>
        <taxon>Micrococcales</taxon>
        <taxon>Micrococcaceae</taxon>
        <taxon>Nesterenkonia</taxon>
    </lineage>
</organism>
<keyword evidence="1 2" id="KW-0663">Pyridoxal phosphate</keyword>
<dbReference type="HAMAP" id="MF_02087">
    <property type="entry name" value="PLP_homeostasis"/>
    <property type="match status" value="1"/>
</dbReference>